<gene>
    <name evidence="6" type="ORF">KTH90_05400</name>
</gene>
<keyword evidence="2" id="KW-0479">Metal-binding</keyword>
<evidence type="ECO:0000256" key="1">
    <source>
        <dbReference type="ARBA" id="ARBA00001947"/>
    </source>
</evidence>
<keyword evidence="4" id="KW-0862">Zinc</keyword>
<dbReference type="InterPro" id="IPR055438">
    <property type="entry name" value="AstE_AspA_cat"/>
</dbReference>
<keyword evidence="3" id="KW-0378">Hydrolase</keyword>
<dbReference type="Proteomes" id="UP001314681">
    <property type="component" value="Unassembled WGS sequence"/>
</dbReference>
<evidence type="ECO:0000256" key="3">
    <source>
        <dbReference type="ARBA" id="ARBA00022801"/>
    </source>
</evidence>
<dbReference type="RefSeq" id="WP_158350786.1">
    <property type="nucleotide sequence ID" value="NZ_JAHQCX010000003.1"/>
</dbReference>
<proteinExistence type="predicted"/>
<dbReference type="InterPro" id="IPR053138">
    <property type="entry name" value="N-alpha-Ac-DABA_deacetylase"/>
</dbReference>
<comment type="caution">
    <text evidence="6">The sequence shown here is derived from an EMBL/GenBank/DDBJ whole genome shotgun (WGS) entry which is preliminary data.</text>
</comment>
<sequence length="339" mass="37075">MFIDNREIPKGTKLKWNFLAAEMTVNKIEVPVTVINGAKDGPILAVTAGVHPNELIGMAATIRLSNEIDPKDVAGTLILVHVENVMGLQFKYANRSPLDGVNMNSVFPTGEQKGEDSGKDQLHLGISPTKQAAERIFHTFISIADWHVDMHGGELHEDLDMNIEILPIGEPVDEKTRKLARMFMSEKIWEVPQGTIPQMPNYPGRGSAVAEANHRGIPSVFFEIGGEGKLVKEHVDFACDALKNVMKSIGMLEGEPVVVEPTVYSGGNVLFAQRGGLHFINIKSGDLVYEGQELGYTIDWNGDVIHRDICPCNGLMTNMVVHGGVEPGDMLYVIANAVE</sequence>
<feature type="domain" description="Succinylglutamate desuccinylase/Aspartoacylase catalytic" evidence="5">
    <location>
        <begin position="41"/>
        <end position="248"/>
    </location>
</feature>
<organism evidence="6 7">
    <name type="scientific">Diplocloster modestus</name>
    <dbReference type="NCBI Taxonomy" id="2850322"/>
    <lineage>
        <taxon>Bacteria</taxon>
        <taxon>Bacillati</taxon>
        <taxon>Bacillota</taxon>
        <taxon>Clostridia</taxon>
        <taxon>Lachnospirales</taxon>
        <taxon>Lachnospiraceae</taxon>
        <taxon>Diplocloster</taxon>
    </lineage>
</organism>
<evidence type="ECO:0000313" key="6">
    <source>
        <dbReference type="EMBL" id="MBU9725448.1"/>
    </source>
</evidence>
<evidence type="ECO:0000256" key="2">
    <source>
        <dbReference type="ARBA" id="ARBA00022723"/>
    </source>
</evidence>
<comment type="cofactor">
    <cofactor evidence="1">
        <name>Zn(2+)</name>
        <dbReference type="ChEBI" id="CHEBI:29105"/>
    </cofactor>
</comment>
<dbReference type="EMBL" id="JAHQCX010000003">
    <property type="protein sequence ID" value="MBU9725448.1"/>
    <property type="molecule type" value="Genomic_DNA"/>
</dbReference>
<evidence type="ECO:0000313" key="7">
    <source>
        <dbReference type="Proteomes" id="UP001314681"/>
    </source>
</evidence>
<keyword evidence="7" id="KW-1185">Reference proteome</keyword>
<dbReference type="Pfam" id="PF24827">
    <property type="entry name" value="AstE_AspA_cat"/>
    <property type="match status" value="1"/>
</dbReference>
<evidence type="ECO:0000259" key="5">
    <source>
        <dbReference type="Pfam" id="PF24827"/>
    </source>
</evidence>
<dbReference type="Gene3D" id="3.40.630.10">
    <property type="entry name" value="Zn peptidases"/>
    <property type="match status" value="1"/>
</dbReference>
<evidence type="ECO:0000256" key="4">
    <source>
        <dbReference type="ARBA" id="ARBA00022833"/>
    </source>
</evidence>
<accession>A0ABS6K4N4</accession>
<dbReference type="PANTHER" id="PTHR37326:SF1">
    <property type="entry name" value="BLL3975 PROTEIN"/>
    <property type="match status" value="1"/>
</dbReference>
<protein>
    <submittedName>
        <fullName evidence="6">Succinylglutamate desuccinylase/aspartoacylase family protein</fullName>
    </submittedName>
</protein>
<name>A0ABS6K4N4_9FIRM</name>
<dbReference type="SUPFAM" id="SSF53187">
    <property type="entry name" value="Zn-dependent exopeptidases"/>
    <property type="match status" value="1"/>
</dbReference>
<dbReference type="PANTHER" id="PTHR37326">
    <property type="entry name" value="BLL3975 PROTEIN"/>
    <property type="match status" value="1"/>
</dbReference>
<reference evidence="6 7" key="1">
    <citation type="submission" date="2021-06" db="EMBL/GenBank/DDBJ databases">
        <title>Description of novel taxa of the family Lachnospiraceae.</title>
        <authorList>
            <person name="Chaplin A.V."/>
            <person name="Sokolova S.R."/>
            <person name="Pikina A.P."/>
            <person name="Korzhanova M."/>
            <person name="Belova V."/>
            <person name="Korostin D."/>
            <person name="Efimov B.A."/>
        </authorList>
    </citation>
    <scope>NUCLEOTIDE SEQUENCE [LARGE SCALE GENOMIC DNA]</scope>
    <source>
        <strain evidence="6 7">ASD4241</strain>
    </source>
</reference>